<dbReference type="EMBL" id="MEXH01000002">
    <property type="protein sequence ID" value="OGC93018.1"/>
    <property type="molecule type" value="Genomic_DNA"/>
</dbReference>
<feature type="transmembrane region" description="Helical" evidence="2">
    <location>
        <begin position="7"/>
        <end position="29"/>
    </location>
</feature>
<evidence type="ECO:0000313" key="4">
    <source>
        <dbReference type="Proteomes" id="UP000178176"/>
    </source>
</evidence>
<feature type="region of interest" description="Disordered" evidence="1">
    <location>
        <begin position="171"/>
        <end position="222"/>
    </location>
</feature>
<organism evidence="3 4">
    <name type="scientific">Candidatus Amesbacteria bacterium RIFCSPHIGHO2_01_FULL_48_32b</name>
    <dbReference type="NCBI Taxonomy" id="1797253"/>
    <lineage>
        <taxon>Bacteria</taxon>
        <taxon>Candidatus Amesiibacteriota</taxon>
    </lineage>
</organism>
<keyword evidence="2" id="KW-1133">Transmembrane helix</keyword>
<keyword evidence="2" id="KW-0812">Transmembrane</keyword>
<evidence type="ECO:0000313" key="3">
    <source>
        <dbReference type="EMBL" id="OGC93018.1"/>
    </source>
</evidence>
<dbReference type="Proteomes" id="UP000178176">
    <property type="component" value="Unassembled WGS sequence"/>
</dbReference>
<reference evidence="3 4" key="1">
    <citation type="journal article" date="2016" name="Nat. Commun.">
        <title>Thousands of microbial genomes shed light on interconnected biogeochemical processes in an aquifer system.</title>
        <authorList>
            <person name="Anantharaman K."/>
            <person name="Brown C.T."/>
            <person name="Hug L.A."/>
            <person name="Sharon I."/>
            <person name="Castelle C.J."/>
            <person name="Probst A.J."/>
            <person name="Thomas B.C."/>
            <person name="Singh A."/>
            <person name="Wilkins M.J."/>
            <person name="Karaoz U."/>
            <person name="Brodie E.L."/>
            <person name="Williams K.H."/>
            <person name="Hubbard S.S."/>
            <person name="Banfield J.F."/>
        </authorList>
    </citation>
    <scope>NUCLEOTIDE SEQUENCE [LARGE SCALE GENOMIC DNA]</scope>
</reference>
<proteinExistence type="predicted"/>
<dbReference type="AlphaFoldDB" id="A0A1F4YGL1"/>
<protein>
    <submittedName>
        <fullName evidence="3">Uncharacterized protein</fullName>
    </submittedName>
</protein>
<evidence type="ECO:0000256" key="1">
    <source>
        <dbReference type="SAM" id="MobiDB-lite"/>
    </source>
</evidence>
<gene>
    <name evidence="3" type="ORF">A2876_00510</name>
</gene>
<comment type="caution">
    <text evidence="3">The sequence shown here is derived from an EMBL/GenBank/DDBJ whole genome shotgun (WGS) entry which is preliminary data.</text>
</comment>
<accession>A0A1F4YGL1</accession>
<feature type="compositionally biased region" description="Low complexity" evidence="1">
    <location>
        <begin position="171"/>
        <end position="220"/>
    </location>
</feature>
<sequence>MKKIEAVFWLVFGVFMCGVASVALVLAVWDVAKVGASTIRNDVPLDPGFNLRVYESELNGMGDLDGEWVVYNYSNGQFIARDKVGSTIPLTVTVHSYAEFDVNPLQNRVSYVEGSILGDPAEFWSYPAANGLILQAGGVFTQSMTNVQGLPIGTLNDRVKKIRVPTSCSTLEVTETPTPTSTNTPTPTATPTETAYPAPSDTPTFTETPSPTPTVTSTPRPTHHELYLPLVSR</sequence>
<keyword evidence="2" id="KW-0472">Membrane</keyword>
<evidence type="ECO:0000256" key="2">
    <source>
        <dbReference type="SAM" id="Phobius"/>
    </source>
</evidence>
<name>A0A1F4YGL1_9BACT</name>